<feature type="active site" evidence="5 6">
    <location>
        <position position="210"/>
    </location>
</feature>
<dbReference type="GO" id="GO:0006081">
    <property type="term" value="P:aldehyde metabolic process"/>
    <property type="evidence" value="ECO:0007669"/>
    <property type="project" value="InterPro"/>
</dbReference>
<evidence type="ECO:0000259" key="8">
    <source>
        <dbReference type="Pfam" id="PF00171"/>
    </source>
</evidence>
<dbReference type="Pfam" id="PF00171">
    <property type="entry name" value="Aldedh"/>
    <property type="match status" value="1"/>
</dbReference>
<evidence type="ECO:0000256" key="5">
    <source>
        <dbReference type="PIRSR" id="PIRSR036492-1"/>
    </source>
</evidence>
<dbReference type="PROSITE" id="PS00687">
    <property type="entry name" value="ALDEHYDE_DEHYDR_GLU"/>
    <property type="match status" value="1"/>
</dbReference>
<dbReference type="CDD" id="cd07133">
    <property type="entry name" value="ALDH_CALDH_CalB"/>
    <property type="match status" value="1"/>
</dbReference>
<dbReference type="InterPro" id="IPR016161">
    <property type="entry name" value="Ald_DH/histidinol_DH"/>
</dbReference>
<dbReference type="Gene3D" id="3.40.309.10">
    <property type="entry name" value="Aldehyde Dehydrogenase, Chain A, domain 2"/>
    <property type="match status" value="1"/>
</dbReference>
<feature type="domain" description="Aldehyde dehydrogenase" evidence="8">
    <location>
        <begin position="21"/>
        <end position="430"/>
    </location>
</feature>
<evidence type="ECO:0000256" key="1">
    <source>
        <dbReference type="ARBA" id="ARBA00009986"/>
    </source>
</evidence>
<evidence type="ECO:0000313" key="12">
    <source>
        <dbReference type="Proteomes" id="UP000254040"/>
    </source>
</evidence>
<keyword evidence="11" id="KW-1185">Reference proteome</keyword>
<feature type="active site" evidence="5">
    <location>
        <position position="243"/>
    </location>
</feature>
<evidence type="ECO:0000256" key="2">
    <source>
        <dbReference type="ARBA" id="ARBA00023002"/>
    </source>
</evidence>
<gene>
    <name evidence="10" type="primary">calB</name>
    <name evidence="9" type="ORF">Lmor_1590</name>
    <name evidence="10" type="ORF">NCTC12239_01870</name>
</gene>
<dbReference type="InterPro" id="IPR016162">
    <property type="entry name" value="Ald_DH_N"/>
</dbReference>
<evidence type="ECO:0000256" key="3">
    <source>
        <dbReference type="ARBA" id="ARBA00023027"/>
    </source>
</evidence>
<dbReference type="PANTHER" id="PTHR43570">
    <property type="entry name" value="ALDEHYDE DEHYDROGENASE"/>
    <property type="match status" value="1"/>
</dbReference>
<reference evidence="10 12" key="2">
    <citation type="submission" date="2018-06" db="EMBL/GenBank/DDBJ databases">
        <authorList>
            <consortium name="Pathogen Informatics"/>
            <person name="Doyle S."/>
        </authorList>
    </citation>
    <scope>NUCLEOTIDE SEQUENCE [LARGE SCALE GENOMIC DNA]</scope>
    <source>
        <strain evidence="10 12">NCTC12239</strain>
    </source>
</reference>
<dbReference type="InterPro" id="IPR015590">
    <property type="entry name" value="Aldehyde_DH_dom"/>
</dbReference>
<dbReference type="RefSeq" id="WP_028384489.1">
    <property type="nucleotide sequence ID" value="NZ_CAAAJG010000001.1"/>
</dbReference>
<evidence type="ECO:0000313" key="10">
    <source>
        <dbReference type="EMBL" id="STX62931.1"/>
    </source>
</evidence>
<organism evidence="10 12">
    <name type="scientific">Legionella moravica</name>
    <dbReference type="NCBI Taxonomy" id="39962"/>
    <lineage>
        <taxon>Bacteria</taxon>
        <taxon>Pseudomonadati</taxon>
        <taxon>Pseudomonadota</taxon>
        <taxon>Gammaproteobacteria</taxon>
        <taxon>Legionellales</taxon>
        <taxon>Legionellaceae</taxon>
        <taxon>Legionella</taxon>
    </lineage>
</organism>
<dbReference type="EMBL" id="UGOG01000001">
    <property type="protein sequence ID" value="STX62931.1"/>
    <property type="molecule type" value="Genomic_DNA"/>
</dbReference>
<comment type="similarity">
    <text evidence="1 4 7">Belongs to the aldehyde dehydrogenase family.</text>
</comment>
<dbReference type="Proteomes" id="UP000054985">
    <property type="component" value="Unassembled WGS sequence"/>
</dbReference>
<name>A0A378K4W9_9GAMM</name>
<evidence type="ECO:0000313" key="11">
    <source>
        <dbReference type="Proteomes" id="UP000054985"/>
    </source>
</evidence>
<dbReference type="PIRSF" id="PIRSF036492">
    <property type="entry name" value="ALDH"/>
    <property type="match status" value="1"/>
</dbReference>
<protein>
    <recommendedName>
        <fullName evidence="4">Aldehyde dehydrogenase</fullName>
    </recommendedName>
</protein>
<dbReference type="EMBL" id="LNYN01000020">
    <property type="protein sequence ID" value="KTD34193.1"/>
    <property type="molecule type" value="Genomic_DNA"/>
</dbReference>
<dbReference type="GO" id="GO:0005737">
    <property type="term" value="C:cytoplasm"/>
    <property type="evidence" value="ECO:0007669"/>
    <property type="project" value="TreeGrafter"/>
</dbReference>
<evidence type="ECO:0000256" key="4">
    <source>
        <dbReference type="PIRNR" id="PIRNR036492"/>
    </source>
</evidence>
<evidence type="ECO:0000256" key="7">
    <source>
        <dbReference type="RuleBase" id="RU003345"/>
    </source>
</evidence>
<reference evidence="9 11" key="1">
    <citation type="submission" date="2015-11" db="EMBL/GenBank/DDBJ databases">
        <title>Genomic analysis of 38 Legionella species identifies large and diverse effector repertoires.</title>
        <authorList>
            <person name="Burstein D."/>
            <person name="Amaro F."/>
            <person name="Zusman T."/>
            <person name="Lifshitz Z."/>
            <person name="Cohen O."/>
            <person name="Gilbert J.A."/>
            <person name="Pupko T."/>
            <person name="Shuman H.A."/>
            <person name="Segal G."/>
        </authorList>
    </citation>
    <scope>NUCLEOTIDE SEQUENCE [LARGE SCALE GENOMIC DNA]</scope>
    <source>
        <strain evidence="9 11">ATCC 43877</strain>
    </source>
</reference>
<accession>A0A378K4W9</accession>
<dbReference type="PANTHER" id="PTHR43570:SF20">
    <property type="entry name" value="ALDEHYDE DEHYDROGENASE ALDX-RELATED"/>
    <property type="match status" value="1"/>
</dbReference>
<proteinExistence type="inferred from homology"/>
<evidence type="ECO:0000256" key="6">
    <source>
        <dbReference type="PROSITE-ProRule" id="PRU10007"/>
    </source>
</evidence>
<dbReference type="OrthoDB" id="9812625at2"/>
<dbReference type="STRING" id="39962.Lmor_1590"/>
<dbReference type="Gene3D" id="3.40.605.10">
    <property type="entry name" value="Aldehyde Dehydrogenase, Chain A, domain 1"/>
    <property type="match status" value="1"/>
</dbReference>
<keyword evidence="3" id="KW-0520">NAD</keyword>
<dbReference type="AlphaFoldDB" id="A0A378K4W9"/>
<dbReference type="SUPFAM" id="SSF53720">
    <property type="entry name" value="ALDH-like"/>
    <property type="match status" value="1"/>
</dbReference>
<dbReference type="GO" id="GO:0004029">
    <property type="term" value="F:aldehyde dehydrogenase (NAD+) activity"/>
    <property type="evidence" value="ECO:0007669"/>
    <property type="project" value="TreeGrafter"/>
</dbReference>
<dbReference type="InterPro" id="IPR012394">
    <property type="entry name" value="Aldehyde_DH_NAD(P)"/>
</dbReference>
<evidence type="ECO:0000313" key="9">
    <source>
        <dbReference type="EMBL" id="KTD34193.1"/>
    </source>
</evidence>
<keyword evidence="2 4" id="KW-0560">Oxidoreductase</keyword>
<dbReference type="InterPro" id="IPR029510">
    <property type="entry name" value="Ald_DH_CS_GLU"/>
</dbReference>
<dbReference type="InterPro" id="IPR016163">
    <property type="entry name" value="Ald_DH_C"/>
</dbReference>
<sequence length="467" mass="52345">MDLNSQFKALADEHQLNPYPSVQDRKKNLVAIKKVLQTEAYAIAEAINKDFTHRAVEETLFLEIFPTINAINYCLKKMKRWMKKRRREVSWLLFPASAYTVPQPLGVIGNLVPWNYPLYLSIVPAVYALAAGNRVMIKMSELSNNTGLVLQSIVRTAGLDHYVQIVTGDVEVSKQFSTLPFGHLMFTGSTAVGKLVMKSASDHLTPITLELGGKSPALLSSTMNKKYFNRLFMGKLFNSAQTCIAPDYLLVPEGWERIVEEEFNKFIQKHYPDLMNNDNYSNIINDNHKLRLLDLVKDARAKGARVVEFGELKDSSNKLPVFLIFDVTSDMKIMQEEIFGPILPVLGYKTFRDAVAVINTLPNPLALYYFGEDTLEKKMVQTRTLSGALTINDTLMHIAVDDLPFGGVGSSGMGQYHGQEGFDAFSKLKPVLVKGAFSPGVFLYPPYGALMRFFLAYIAGIKIRKSS</sequence>
<dbReference type="Proteomes" id="UP000254040">
    <property type="component" value="Unassembled WGS sequence"/>
</dbReference>